<proteinExistence type="predicted"/>
<evidence type="ECO:0000313" key="1">
    <source>
        <dbReference type="EMBL" id="MBM7717619.1"/>
    </source>
</evidence>
<dbReference type="EMBL" id="JAFBFH010000059">
    <property type="protein sequence ID" value="MBM7717619.1"/>
    <property type="molecule type" value="Genomic_DNA"/>
</dbReference>
<dbReference type="Proteomes" id="UP000823485">
    <property type="component" value="Unassembled WGS sequence"/>
</dbReference>
<sequence>KIKNSYKVGGESNSWVKRSFDPSNSANAESLFFTEEVCPVMLLYVFELNLNGQKPYKIEKWANTFTINDL</sequence>
<keyword evidence="2" id="KW-1185">Reference proteome</keyword>
<dbReference type="RefSeq" id="WP_205180368.1">
    <property type="nucleotide sequence ID" value="NZ_JAFBFH010000059.1"/>
</dbReference>
<gene>
    <name evidence="1" type="ORF">JOC94_004650</name>
</gene>
<organism evidence="1 2">
    <name type="scientific">Siminovitchia thermophila</name>
    <dbReference type="NCBI Taxonomy" id="1245522"/>
    <lineage>
        <taxon>Bacteria</taxon>
        <taxon>Bacillati</taxon>
        <taxon>Bacillota</taxon>
        <taxon>Bacilli</taxon>
        <taxon>Bacillales</taxon>
        <taxon>Bacillaceae</taxon>
        <taxon>Siminovitchia</taxon>
    </lineage>
</organism>
<feature type="non-terminal residue" evidence="1">
    <location>
        <position position="1"/>
    </location>
</feature>
<reference evidence="1 2" key="1">
    <citation type="submission" date="2021-01" db="EMBL/GenBank/DDBJ databases">
        <title>Genomic Encyclopedia of Type Strains, Phase IV (KMG-IV): sequencing the most valuable type-strain genomes for metagenomic binning, comparative biology and taxonomic classification.</title>
        <authorList>
            <person name="Goeker M."/>
        </authorList>
    </citation>
    <scope>NUCLEOTIDE SEQUENCE [LARGE SCALE GENOMIC DNA]</scope>
    <source>
        <strain evidence="1 2">DSM 105453</strain>
    </source>
</reference>
<name>A0ABS2REJ0_9BACI</name>
<protein>
    <submittedName>
        <fullName evidence="1">Uncharacterized protein</fullName>
    </submittedName>
</protein>
<accession>A0ABS2REJ0</accession>
<evidence type="ECO:0000313" key="2">
    <source>
        <dbReference type="Proteomes" id="UP000823485"/>
    </source>
</evidence>
<comment type="caution">
    <text evidence="1">The sequence shown here is derived from an EMBL/GenBank/DDBJ whole genome shotgun (WGS) entry which is preliminary data.</text>
</comment>